<proteinExistence type="inferred from homology"/>
<dbReference type="EMBL" id="HBEF01023273">
    <property type="protein sequence ID" value="CAD8342270.1"/>
    <property type="molecule type" value="Transcribed_RNA"/>
</dbReference>
<dbReference type="Pfam" id="PF01554">
    <property type="entry name" value="MatE"/>
    <property type="match status" value="2"/>
</dbReference>
<evidence type="ECO:0000256" key="1">
    <source>
        <dbReference type="ARBA" id="ARBA00010199"/>
    </source>
</evidence>
<name>A0A7R9ZSF1_9STRA</name>
<feature type="transmembrane region" description="Helical" evidence="2">
    <location>
        <begin position="124"/>
        <end position="150"/>
    </location>
</feature>
<feature type="transmembrane region" description="Helical" evidence="2">
    <location>
        <begin position="196"/>
        <end position="217"/>
    </location>
</feature>
<feature type="transmembrane region" description="Helical" evidence="2">
    <location>
        <begin position="275"/>
        <end position="298"/>
    </location>
</feature>
<evidence type="ECO:0000256" key="2">
    <source>
        <dbReference type="SAM" id="Phobius"/>
    </source>
</evidence>
<reference evidence="3" key="1">
    <citation type="submission" date="2021-01" db="EMBL/GenBank/DDBJ databases">
        <authorList>
            <person name="Corre E."/>
            <person name="Pelletier E."/>
            <person name="Niang G."/>
            <person name="Scheremetjew M."/>
            <person name="Finn R."/>
            <person name="Kale V."/>
            <person name="Holt S."/>
            <person name="Cochrane G."/>
            <person name="Meng A."/>
            <person name="Brown T."/>
            <person name="Cohen L."/>
        </authorList>
    </citation>
    <scope>NUCLEOTIDE SEQUENCE</scope>
    <source>
        <strain evidence="3">CCMP3328</strain>
    </source>
</reference>
<keyword evidence="2" id="KW-0812">Transmembrane</keyword>
<keyword evidence="2" id="KW-1133">Transmembrane helix</keyword>
<protein>
    <recommendedName>
        <fullName evidence="4">Multidrug and toxin extrusion protein</fullName>
    </recommendedName>
</protein>
<accession>A0A7R9ZSF1</accession>
<feature type="transmembrane region" description="Helical" evidence="2">
    <location>
        <begin position="453"/>
        <end position="472"/>
    </location>
</feature>
<dbReference type="PANTHER" id="PTHR11206">
    <property type="entry name" value="MULTIDRUG RESISTANCE PROTEIN"/>
    <property type="match status" value="1"/>
</dbReference>
<feature type="transmembrane region" description="Helical" evidence="2">
    <location>
        <begin position="162"/>
        <end position="184"/>
    </location>
</feature>
<gene>
    <name evidence="3" type="ORF">CAUS1442_LOCUS14405</name>
</gene>
<sequence length="501" mass="54579">MGDSEIGEKQPLLAAGKKVQDATSNGLEMDTDAIDKRPTVRSDVLDVFRLGTPIFITMLAWVGMKMTESGLLDHVSSQATNAVALSDIWTMCTAMLIAGRSLDILVGGAVGAGNPKLAGIYLQVSCYCLSWAALFVFVCWNLAAPLWLVLGANSELASMAGYYARILALSIPAQVLFGQLSQFFSAQKIMHPEMNASLVALALSLMLGFILVVGIGLPGFEGTGFAMCPVITTCAVYTQLAVITYVYVGRQRLHGPAWDGWAYHEITWPRIKTFCWLYCPTVLGMASDFWRVAVITAIASKFGEHETAVFNASYRVMWMALMVMVAISGACGINMCIRLGKLDSNGARQAGCVGVGMSAFVSIIMVVFEMLAPGSFWRLFTDDSNLHSILDEIKVPFGIALFLMNTSVALEKIPYCMGRTTTVLWISVVASWGIQIPAVYLLTDHWRNDLTGLFWGLAIGHGAMAILYVIVIQQSDWTKFARLTHLRSTEAAEDDKAVHTD</sequence>
<dbReference type="AlphaFoldDB" id="A0A7R9ZSF1"/>
<keyword evidence="2" id="KW-0472">Membrane</keyword>
<comment type="similarity">
    <text evidence="1">Belongs to the multi antimicrobial extrusion (MATE) (TC 2.A.66.1) family.</text>
</comment>
<evidence type="ECO:0008006" key="4">
    <source>
        <dbReference type="Google" id="ProtNLM"/>
    </source>
</evidence>
<dbReference type="GO" id="GO:0042910">
    <property type="term" value="F:xenobiotic transmembrane transporter activity"/>
    <property type="evidence" value="ECO:0007669"/>
    <property type="project" value="InterPro"/>
</dbReference>
<dbReference type="GO" id="GO:0015297">
    <property type="term" value="F:antiporter activity"/>
    <property type="evidence" value="ECO:0007669"/>
    <property type="project" value="InterPro"/>
</dbReference>
<feature type="transmembrane region" description="Helical" evidence="2">
    <location>
        <begin position="422"/>
        <end position="441"/>
    </location>
</feature>
<feature type="transmembrane region" description="Helical" evidence="2">
    <location>
        <begin position="352"/>
        <end position="373"/>
    </location>
</feature>
<dbReference type="GO" id="GO:0016020">
    <property type="term" value="C:membrane"/>
    <property type="evidence" value="ECO:0007669"/>
    <property type="project" value="InterPro"/>
</dbReference>
<organism evidence="3">
    <name type="scientific">Craspedostauros australis</name>
    <dbReference type="NCBI Taxonomy" id="1486917"/>
    <lineage>
        <taxon>Eukaryota</taxon>
        <taxon>Sar</taxon>
        <taxon>Stramenopiles</taxon>
        <taxon>Ochrophyta</taxon>
        <taxon>Bacillariophyta</taxon>
        <taxon>Bacillariophyceae</taxon>
        <taxon>Bacillariophycidae</taxon>
        <taxon>Naviculales</taxon>
        <taxon>Naviculaceae</taxon>
        <taxon>Craspedostauros</taxon>
    </lineage>
</organism>
<evidence type="ECO:0000313" key="3">
    <source>
        <dbReference type="EMBL" id="CAD8342270.1"/>
    </source>
</evidence>
<feature type="transmembrane region" description="Helical" evidence="2">
    <location>
        <begin position="318"/>
        <end position="340"/>
    </location>
</feature>
<feature type="transmembrane region" description="Helical" evidence="2">
    <location>
        <begin position="223"/>
        <end position="248"/>
    </location>
</feature>
<feature type="transmembrane region" description="Helical" evidence="2">
    <location>
        <begin position="393"/>
        <end position="410"/>
    </location>
</feature>
<dbReference type="InterPro" id="IPR002528">
    <property type="entry name" value="MATE_fam"/>
</dbReference>